<accession>A0A0V1LX15</accession>
<gene>
    <name evidence="1" type="ORF">T10_242</name>
</gene>
<comment type="caution">
    <text evidence="1">The sequence shown here is derived from an EMBL/GenBank/DDBJ whole genome shotgun (WGS) entry which is preliminary data.</text>
</comment>
<feature type="non-terminal residue" evidence="1">
    <location>
        <position position="34"/>
    </location>
</feature>
<proteinExistence type="predicted"/>
<evidence type="ECO:0000313" key="1">
    <source>
        <dbReference type="EMBL" id="KRZ64024.1"/>
    </source>
</evidence>
<organism evidence="1 2">
    <name type="scientific">Trichinella papuae</name>
    <dbReference type="NCBI Taxonomy" id="268474"/>
    <lineage>
        <taxon>Eukaryota</taxon>
        <taxon>Metazoa</taxon>
        <taxon>Ecdysozoa</taxon>
        <taxon>Nematoda</taxon>
        <taxon>Enoplea</taxon>
        <taxon>Dorylaimia</taxon>
        <taxon>Trichinellida</taxon>
        <taxon>Trichinellidae</taxon>
        <taxon>Trichinella</taxon>
    </lineage>
</organism>
<sequence length="34" mass="4039">LDVFAEKLKRYDKNFGVLALFFPDKVSFDFVLKK</sequence>
<dbReference type="EMBL" id="JYDO01001568">
    <property type="protein sequence ID" value="KRZ64024.1"/>
    <property type="molecule type" value="Genomic_DNA"/>
</dbReference>
<keyword evidence="2" id="KW-1185">Reference proteome</keyword>
<dbReference type="AlphaFoldDB" id="A0A0V1LX15"/>
<dbReference type="Proteomes" id="UP000054843">
    <property type="component" value="Unassembled WGS sequence"/>
</dbReference>
<name>A0A0V1LX15_9BILA</name>
<evidence type="ECO:0000313" key="2">
    <source>
        <dbReference type="Proteomes" id="UP000054843"/>
    </source>
</evidence>
<protein>
    <submittedName>
        <fullName evidence="1">Uncharacterized protein</fullName>
    </submittedName>
</protein>
<feature type="non-terminal residue" evidence="1">
    <location>
        <position position="1"/>
    </location>
</feature>
<reference evidence="1 2" key="1">
    <citation type="submission" date="2015-01" db="EMBL/GenBank/DDBJ databases">
        <title>Evolution of Trichinella species and genotypes.</title>
        <authorList>
            <person name="Korhonen P.K."/>
            <person name="Edoardo P."/>
            <person name="Giuseppe L.R."/>
            <person name="Gasser R.B."/>
        </authorList>
    </citation>
    <scope>NUCLEOTIDE SEQUENCE [LARGE SCALE GENOMIC DNA]</scope>
    <source>
        <strain evidence="1">ISS1980</strain>
    </source>
</reference>